<dbReference type="RefSeq" id="WP_229337237.1">
    <property type="nucleotide sequence ID" value="NZ_JAINUL010000001.1"/>
</dbReference>
<dbReference type="Proteomes" id="UP001520654">
    <property type="component" value="Unassembled WGS sequence"/>
</dbReference>
<organism evidence="2 3">
    <name type="scientific">Streptomyces flavotricini</name>
    <dbReference type="NCBI Taxonomy" id="66888"/>
    <lineage>
        <taxon>Bacteria</taxon>
        <taxon>Bacillati</taxon>
        <taxon>Actinomycetota</taxon>
        <taxon>Actinomycetes</taxon>
        <taxon>Kitasatosporales</taxon>
        <taxon>Streptomycetaceae</taxon>
        <taxon>Streptomyces</taxon>
    </lineage>
</organism>
<gene>
    <name evidence="2" type="ORF">K7B10_18330</name>
</gene>
<evidence type="ECO:0000313" key="3">
    <source>
        <dbReference type="Proteomes" id="UP001520654"/>
    </source>
</evidence>
<protein>
    <recommendedName>
        <fullName evidence="4">Integral membrane protein</fullName>
    </recommendedName>
</protein>
<feature type="transmembrane region" description="Helical" evidence="1">
    <location>
        <begin position="179"/>
        <end position="200"/>
    </location>
</feature>
<keyword evidence="1" id="KW-0472">Membrane</keyword>
<feature type="transmembrane region" description="Helical" evidence="1">
    <location>
        <begin position="12"/>
        <end position="31"/>
    </location>
</feature>
<comment type="caution">
    <text evidence="2">The sequence shown here is derived from an EMBL/GenBank/DDBJ whole genome shotgun (WGS) entry which is preliminary data.</text>
</comment>
<proteinExistence type="predicted"/>
<feature type="transmembrane region" description="Helical" evidence="1">
    <location>
        <begin position="142"/>
        <end position="167"/>
    </location>
</feature>
<evidence type="ECO:0000313" key="2">
    <source>
        <dbReference type="EMBL" id="MCC0096708.1"/>
    </source>
</evidence>
<name>A0ABS8E6T1_9ACTN</name>
<dbReference type="EMBL" id="JAINUL010000001">
    <property type="protein sequence ID" value="MCC0096708.1"/>
    <property type="molecule type" value="Genomic_DNA"/>
</dbReference>
<sequence>MSEYRSGPGRWTGASLAVLSVIPALISWSLFSGPLPDDIRRYEDYAAAPPCADSTGDCIRTLPLAVDHTVVKKGKGGKFEATLSGQDSRKIVVLFGDPGPLLAQLEPRDQVTATVWRGRVMTVSKGDVRQSSADEPRDDAQMIAGLGTFAGLVAALGLAFATALLAGLGGRQPWTWRSLGMPLLIGSALTCLAVAVPALLIGLPWWVVPGVTVPFVAYAAWQLHRYRQRQQRSDRVE</sequence>
<reference evidence="2 3" key="1">
    <citation type="submission" date="2021-08" db="EMBL/GenBank/DDBJ databases">
        <title>Genomic Architecture of Streptomyces flavotricini NGL1 and Streptomyces erythrochromogenes HMS4 With Differential Plant Beneficial attributes and laccase production capabilities.</title>
        <authorList>
            <person name="Salwan R."/>
            <person name="Kaur R."/>
            <person name="Sharma V."/>
        </authorList>
    </citation>
    <scope>NUCLEOTIDE SEQUENCE [LARGE SCALE GENOMIC DNA]</scope>
    <source>
        <strain evidence="2 3">NGL1</strain>
    </source>
</reference>
<keyword evidence="1" id="KW-0812">Transmembrane</keyword>
<keyword evidence="3" id="KW-1185">Reference proteome</keyword>
<keyword evidence="1" id="KW-1133">Transmembrane helix</keyword>
<evidence type="ECO:0000256" key="1">
    <source>
        <dbReference type="SAM" id="Phobius"/>
    </source>
</evidence>
<accession>A0ABS8E6T1</accession>
<feature type="transmembrane region" description="Helical" evidence="1">
    <location>
        <begin position="206"/>
        <end position="223"/>
    </location>
</feature>
<evidence type="ECO:0008006" key="4">
    <source>
        <dbReference type="Google" id="ProtNLM"/>
    </source>
</evidence>